<dbReference type="RefSeq" id="WP_154281357.1">
    <property type="nucleotide sequence ID" value="NZ_JBHUJQ010000001.1"/>
</dbReference>
<dbReference type="Pfam" id="PF01380">
    <property type="entry name" value="SIS"/>
    <property type="match status" value="1"/>
</dbReference>
<evidence type="ECO:0000256" key="1">
    <source>
        <dbReference type="ARBA" id="ARBA00009235"/>
    </source>
</evidence>
<comment type="similarity">
    <text evidence="1">Belongs to the SIS family. PHI subfamily.</text>
</comment>
<proteinExistence type="inferred from homology"/>
<dbReference type="GO" id="GO:0097367">
    <property type="term" value="F:carbohydrate derivative binding"/>
    <property type="evidence" value="ECO:0007669"/>
    <property type="project" value="InterPro"/>
</dbReference>
<dbReference type="PROSITE" id="PS51464">
    <property type="entry name" value="SIS"/>
    <property type="match status" value="1"/>
</dbReference>
<dbReference type="OrthoDB" id="9797832at2"/>
<protein>
    <submittedName>
        <fullName evidence="3">6-phospho-3-hexuloisomerase</fullName>
    </submittedName>
</protein>
<gene>
    <name evidence="3" type="primary">hxlB</name>
    <name evidence="3" type="ORF">GJU39_13600</name>
</gene>
<dbReference type="InterPro" id="IPR046348">
    <property type="entry name" value="SIS_dom_sf"/>
</dbReference>
<keyword evidence="4" id="KW-1185">Reference proteome</keyword>
<dbReference type="PANTHER" id="PTHR43443">
    <property type="entry name" value="3-HEXULOSE-6-PHOSPHATE ISOMERASE"/>
    <property type="match status" value="1"/>
</dbReference>
<organism evidence="3 4">
    <name type="scientific">Pedobacter petrophilus</name>
    <dbReference type="NCBI Taxonomy" id="1908241"/>
    <lineage>
        <taxon>Bacteria</taxon>
        <taxon>Pseudomonadati</taxon>
        <taxon>Bacteroidota</taxon>
        <taxon>Sphingobacteriia</taxon>
        <taxon>Sphingobacteriales</taxon>
        <taxon>Sphingobacteriaceae</taxon>
        <taxon>Pedobacter</taxon>
    </lineage>
</organism>
<dbReference type="InterPro" id="IPR017552">
    <property type="entry name" value="PHI/rmpB"/>
</dbReference>
<evidence type="ECO:0000313" key="4">
    <source>
        <dbReference type="Proteomes" id="UP000487757"/>
    </source>
</evidence>
<evidence type="ECO:0000313" key="3">
    <source>
        <dbReference type="EMBL" id="MRX77122.1"/>
    </source>
</evidence>
<reference evidence="3 4" key="1">
    <citation type="submission" date="2019-11" db="EMBL/GenBank/DDBJ databases">
        <title>Pedobacter petrophilus genome.</title>
        <authorList>
            <person name="Feldbauer M.J."/>
            <person name="Newman J.D."/>
        </authorList>
    </citation>
    <scope>NUCLEOTIDE SEQUENCE [LARGE SCALE GENOMIC DNA]</scope>
    <source>
        <strain evidence="3 4">LMG 29686</strain>
    </source>
</reference>
<feature type="domain" description="SIS" evidence="2">
    <location>
        <begin position="46"/>
        <end position="188"/>
    </location>
</feature>
<dbReference type="CDD" id="cd05005">
    <property type="entry name" value="SIS_PHI"/>
    <property type="match status" value="1"/>
</dbReference>
<dbReference type="GO" id="GO:0016853">
    <property type="term" value="F:isomerase activity"/>
    <property type="evidence" value="ECO:0007669"/>
    <property type="project" value="UniProtKB-KW"/>
</dbReference>
<accession>A0A7K0G0I3</accession>
<name>A0A7K0G0I3_9SPHI</name>
<dbReference type="InterPro" id="IPR001347">
    <property type="entry name" value="SIS_dom"/>
</dbReference>
<dbReference type="Proteomes" id="UP000487757">
    <property type="component" value="Unassembled WGS sequence"/>
</dbReference>
<evidence type="ECO:0000259" key="2">
    <source>
        <dbReference type="PROSITE" id="PS51464"/>
    </source>
</evidence>
<dbReference type="GO" id="GO:1901135">
    <property type="term" value="P:carbohydrate derivative metabolic process"/>
    <property type="evidence" value="ECO:0007669"/>
    <property type="project" value="InterPro"/>
</dbReference>
<dbReference type="NCBIfam" id="TIGR03127">
    <property type="entry name" value="RuMP_HxlB"/>
    <property type="match status" value="1"/>
</dbReference>
<comment type="caution">
    <text evidence="3">The sequence shown here is derived from an EMBL/GenBank/DDBJ whole genome shotgun (WGS) entry which is preliminary data.</text>
</comment>
<dbReference type="Gene3D" id="3.40.50.10490">
    <property type="entry name" value="Glucose-6-phosphate isomerase like protein, domain 1"/>
    <property type="match status" value="1"/>
</dbReference>
<dbReference type="PANTHER" id="PTHR43443:SF1">
    <property type="entry name" value="3-HEXULOSE-6-PHOSPHATE ISOMERASE"/>
    <property type="match status" value="1"/>
</dbReference>
<sequence>MKMQDTIEESLDNQQLVWGLQLNLELVLNENVKLAKKMDMENLIPLISHIQQSKRIFMISAGRSGFAMRSAAMRFMHLGLQVYVVGDTTTPAIGKDDLLIAASGSGTTSGIVRAAEKASAVGAKLVALTADADSALAKLADHVVYIPAAGKEEHGSGKSAQYAGSLFEQFLLLLMDAVFQSLWKLDGTPADELYKRHANLE</sequence>
<dbReference type="EMBL" id="WKKH01000020">
    <property type="protein sequence ID" value="MRX77122.1"/>
    <property type="molecule type" value="Genomic_DNA"/>
</dbReference>
<dbReference type="SUPFAM" id="SSF53697">
    <property type="entry name" value="SIS domain"/>
    <property type="match status" value="1"/>
</dbReference>
<keyword evidence="3" id="KW-0413">Isomerase</keyword>
<dbReference type="AlphaFoldDB" id="A0A7K0G0I3"/>